<dbReference type="EMBL" id="JAMZEB010000002">
    <property type="protein sequence ID" value="MCP2358840.1"/>
    <property type="molecule type" value="Genomic_DNA"/>
</dbReference>
<comment type="caution">
    <text evidence="1">The sequence shown here is derived from an EMBL/GenBank/DDBJ whole genome shotgun (WGS) entry which is preliminary data.</text>
</comment>
<evidence type="ECO:0000313" key="2">
    <source>
        <dbReference type="Proteomes" id="UP001139648"/>
    </source>
</evidence>
<dbReference type="GO" id="GO:0008483">
    <property type="term" value="F:transaminase activity"/>
    <property type="evidence" value="ECO:0007669"/>
    <property type="project" value="UniProtKB-KW"/>
</dbReference>
<dbReference type="GO" id="GO:0016829">
    <property type="term" value="F:lyase activity"/>
    <property type="evidence" value="ECO:0007669"/>
    <property type="project" value="UniProtKB-KW"/>
</dbReference>
<dbReference type="InterPro" id="IPR043132">
    <property type="entry name" value="BCAT-like_C"/>
</dbReference>
<evidence type="ECO:0000313" key="1">
    <source>
        <dbReference type="EMBL" id="MCP2358840.1"/>
    </source>
</evidence>
<dbReference type="SUPFAM" id="SSF56752">
    <property type="entry name" value="D-aminoacid aminotransferase-like PLP-dependent enzymes"/>
    <property type="match status" value="1"/>
</dbReference>
<keyword evidence="1" id="KW-0808">Transferase</keyword>
<dbReference type="Gene3D" id="3.20.10.10">
    <property type="entry name" value="D-amino Acid Aminotransferase, subunit A, domain 2"/>
    <property type="match status" value="1"/>
</dbReference>
<proteinExistence type="predicted"/>
<keyword evidence="1" id="KW-0456">Lyase</keyword>
<name>A0A9X2K434_9ACTN</name>
<sequence length="252" mass="27468">MTERTAVDGEPVGAEARLMLDARYGHFTAMQVRDRRVRGLDRHFERLEAANRELFGAELDRAAVLASIRAVLDGGVRDAGLRVNVVESGGRPRVVAAAYPPHPPLSGPLHVKPVVYQRYLPHIKQAFGFQQLHILRLAAREGFDEALLTTEDGLISEGAITNLGAFADGRLVWPDAPMLRGITMSLLQDLDVPQERRPVKVADLTSFDQVFLCNSWGVTPVGSVGGVPLRQDAGLLARLVGHYESVPGDPVD</sequence>
<gene>
    <name evidence="1" type="ORF">HD597_005860</name>
</gene>
<dbReference type="AlphaFoldDB" id="A0A9X2K434"/>
<dbReference type="InterPro" id="IPR036038">
    <property type="entry name" value="Aminotransferase-like"/>
</dbReference>
<accession>A0A9X2K434</accession>
<dbReference type="Gene3D" id="3.30.470.10">
    <property type="match status" value="1"/>
</dbReference>
<keyword evidence="2" id="KW-1185">Reference proteome</keyword>
<dbReference type="Proteomes" id="UP001139648">
    <property type="component" value="Unassembled WGS sequence"/>
</dbReference>
<protein>
    <submittedName>
        <fullName evidence="1">Branched-subunit amino acid aminotransferase/4-amino-4-deoxychorismate lyase</fullName>
    </submittedName>
</protein>
<dbReference type="RefSeq" id="WP_253746011.1">
    <property type="nucleotide sequence ID" value="NZ_BAABKA010000007.1"/>
</dbReference>
<organism evidence="1 2">
    <name type="scientific">Nonomuraea thailandensis</name>
    <dbReference type="NCBI Taxonomy" id="1188745"/>
    <lineage>
        <taxon>Bacteria</taxon>
        <taxon>Bacillati</taxon>
        <taxon>Actinomycetota</taxon>
        <taxon>Actinomycetes</taxon>
        <taxon>Streptosporangiales</taxon>
        <taxon>Streptosporangiaceae</taxon>
        <taxon>Nonomuraea</taxon>
    </lineage>
</organism>
<reference evidence="1" key="1">
    <citation type="submission" date="2022-06" db="EMBL/GenBank/DDBJ databases">
        <title>Sequencing the genomes of 1000 actinobacteria strains.</title>
        <authorList>
            <person name="Klenk H.-P."/>
        </authorList>
    </citation>
    <scope>NUCLEOTIDE SEQUENCE</scope>
    <source>
        <strain evidence="1">DSM 46694</strain>
    </source>
</reference>
<keyword evidence="1" id="KW-0032">Aminotransferase</keyword>
<dbReference type="Pfam" id="PF01063">
    <property type="entry name" value="Aminotran_4"/>
    <property type="match status" value="1"/>
</dbReference>
<dbReference type="NCBIfam" id="NF006734">
    <property type="entry name" value="PRK09266.1"/>
    <property type="match status" value="1"/>
</dbReference>
<dbReference type="InterPro" id="IPR001544">
    <property type="entry name" value="Aminotrans_IV"/>
</dbReference>
<dbReference type="InterPro" id="IPR043131">
    <property type="entry name" value="BCAT-like_N"/>
</dbReference>